<comment type="similarity">
    <text evidence="1 6">Belongs to the glutaminase family.</text>
</comment>
<feature type="binding site" evidence="6">
    <location>
        <position position="115"/>
    </location>
    <ligand>
        <name>substrate</name>
    </ligand>
</feature>
<dbReference type="EMBL" id="AHYR01000011">
    <property type="protein sequence ID" value="EOT39274.1"/>
    <property type="molecule type" value="Genomic_DNA"/>
</dbReference>
<evidence type="ECO:0000256" key="4">
    <source>
        <dbReference type="ARBA" id="ARBA00022801"/>
    </source>
</evidence>
<dbReference type="FunFam" id="3.40.710.10:FF:000005">
    <property type="entry name" value="Glutaminase"/>
    <property type="match status" value="1"/>
</dbReference>
<dbReference type="OrthoDB" id="9788822at2"/>
<dbReference type="eggNOG" id="COG2066">
    <property type="taxonomic scope" value="Bacteria"/>
</dbReference>
<evidence type="ECO:0000256" key="5">
    <source>
        <dbReference type="ARBA" id="ARBA00049534"/>
    </source>
</evidence>
<protein>
    <recommendedName>
        <fullName evidence="3 6">Glutaminase</fullName>
        <ecNumber evidence="3 6">3.5.1.2</ecNumber>
    </recommendedName>
</protein>
<dbReference type="SUPFAM" id="SSF56601">
    <property type="entry name" value="beta-lactamase/transpeptidase-like"/>
    <property type="match status" value="1"/>
</dbReference>
<dbReference type="PANTHER" id="PTHR12544">
    <property type="entry name" value="GLUTAMINASE"/>
    <property type="match status" value="1"/>
</dbReference>
<dbReference type="Pfam" id="PF04960">
    <property type="entry name" value="Glutaminase"/>
    <property type="match status" value="1"/>
</dbReference>
<organism evidence="7 8">
    <name type="scientific">Enterococcus dispar ATCC 51266</name>
    <dbReference type="NCBI Taxonomy" id="1139219"/>
    <lineage>
        <taxon>Bacteria</taxon>
        <taxon>Bacillati</taxon>
        <taxon>Bacillota</taxon>
        <taxon>Bacilli</taxon>
        <taxon>Lactobacillales</taxon>
        <taxon>Enterococcaceae</taxon>
        <taxon>Enterococcus</taxon>
    </lineage>
</organism>
<dbReference type="PATRIC" id="fig|1139219.3.peg.2214"/>
<dbReference type="STRING" id="44009.RV01_GL001832"/>
<feature type="binding site" evidence="6">
    <location>
        <position position="63"/>
    </location>
    <ligand>
        <name>substrate</name>
    </ligand>
</feature>
<evidence type="ECO:0000256" key="6">
    <source>
        <dbReference type="HAMAP-Rule" id="MF_00313"/>
    </source>
</evidence>
<dbReference type="Gene3D" id="3.40.710.10">
    <property type="entry name" value="DD-peptidase/beta-lactamase superfamily"/>
    <property type="match status" value="1"/>
</dbReference>
<accession>S0K2C4</accession>
<dbReference type="GO" id="GO:0006537">
    <property type="term" value="P:glutamate biosynthetic process"/>
    <property type="evidence" value="ECO:0007669"/>
    <property type="project" value="TreeGrafter"/>
</dbReference>
<gene>
    <name evidence="6" type="primary">glsA</name>
    <name evidence="7" type="ORF">OMK_02270</name>
</gene>
<evidence type="ECO:0000313" key="8">
    <source>
        <dbReference type="Proteomes" id="UP000014127"/>
    </source>
</evidence>
<feature type="binding site" evidence="6">
    <location>
        <position position="261"/>
    </location>
    <ligand>
        <name>substrate</name>
    </ligand>
</feature>
<dbReference type="GO" id="GO:0004359">
    <property type="term" value="F:glutaminase activity"/>
    <property type="evidence" value="ECO:0007669"/>
    <property type="project" value="UniProtKB-UniRule"/>
</dbReference>
<feature type="binding site" evidence="6">
    <location>
        <position position="167"/>
    </location>
    <ligand>
        <name>substrate</name>
    </ligand>
</feature>
<dbReference type="EC" id="3.5.1.2" evidence="3 6"/>
<name>S0K2C4_9ENTE</name>
<dbReference type="NCBIfam" id="TIGR03814">
    <property type="entry name" value="Gln_ase"/>
    <property type="match status" value="1"/>
</dbReference>
<comment type="caution">
    <text evidence="7">The sequence shown here is derived from an EMBL/GenBank/DDBJ whole genome shotgun (WGS) entry which is preliminary data.</text>
</comment>
<dbReference type="GO" id="GO:0006543">
    <property type="term" value="P:L-glutamine catabolic process"/>
    <property type="evidence" value="ECO:0007669"/>
    <property type="project" value="TreeGrafter"/>
</dbReference>
<evidence type="ECO:0000313" key="7">
    <source>
        <dbReference type="EMBL" id="EOT39274.1"/>
    </source>
</evidence>
<dbReference type="InterPro" id="IPR012338">
    <property type="entry name" value="Beta-lactam/transpept-like"/>
</dbReference>
<sequence>MNQQLLEELVGKNFHYYQTGQVANYIPALAEVNPKQLGMAIYDIKQNNLIQAGDASARFAIESISKVPVLLLAIEDNGLETVFETINTEPTGFAFNSILNMEINQQKHPMNPFVNAGAIATTSLIHGKNMDDKFDRILSFMKEICHDPAITLNEEIYLSESKTGDINRSLAYYMKGNQMIKGNVEEILDTYFKQCSVNVTANGLAHLGAVLANKGIAPWNNTRIISEKSATIVKSIMTTAGLYDESGEFSAHVGVPAKSGVGGGLMAAVPNCYGFGVFSPALDNCGNSAAGIQLLKDVVAQLHVDIFD</sequence>
<dbReference type="RefSeq" id="WP_016173390.1">
    <property type="nucleotide sequence ID" value="NZ_ASWK01000001.1"/>
</dbReference>
<proteinExistence type="inferred from homology"/>
<keyword evidence="6" id="KW-0007">Acetylation</keyword>
<evidence type="ECO:0000256" key="3">
    <source>
        <dbReference type="ARBA" id="ARBA00012918"/>
    </source>
</evidence>
<dbReference type="InterPro" id="IPR015868">
    <property type="entry name" value="Glutaminase"/>
</dbReference>
<evidence type="ECO:0000256" key="1">
    <source>
        <dbReference type="ARBA" id="ARBA00011076"/>
    </source>
</evidence>
<feature type="binding site" evidence="6">
    <location>
        <position position="160"/>
    </location>
    <ligand>
        <name>substrate</name>
    </ligand>
</feature>
<dbReference type="HAMAP" id="MF_00313">
    <property type="entry name" value="Glutaminase"/>
    <property type="match status" value="1"/>
</dbReference>
<evidence type="ECO:0000256" key="2">
    <source>
        <dbReference type="ARBA" id="ARBA00011881"/>
    </source>
</evidence>
<comment type="subunit">
    <text evidence="2 6">Homotetramer.</text>
</comment>
<keyword evidence="8" id="KW-1185">Reference proteome</keyword>
<keyword evidence="4 6" id="KW-0378">Hydrolase</keyword>
<reference evidence="7 8" key="1">
    <citation type="submission" date="2013-03" db="EMBL/GenBank/DDBJ databases">
        <title>The Genome Sequence of Enterococcus dispar ATCC_51266 (Illumina only assembly).</title>
        <authorList>
            <consortium name="The Broad Institute Genomics Platform"/>
            <consortium name="The Broad Institute Genome Sequencing Center for Infectious Disease"/>
            <person name="Earl A."/>
            <person name="Russ C."/>
            <person name="Gilmore M."/>
            <person name="Surin D."/>
            <person name="Walker B."/>
            <person name="Young S."/>
            <person name="Zeng Q."/>
            <person name="Gargeya S."/>
            <person name="Fitzgerald M."/>
            <person name="Haas B."/>
            <person name="Abouelleil A."/>
            <person name="Allen A.W."/>
            <person name="Alvarado L."/>
            <person name="Arachchi H.M."/>
            <person name="Berlin A.M."/>
            <person name="Chapman S.B."/>
            <person name="Gainer-Dewar J."/>
            <person name="Goldberg J."/>
            <person name="Griggs A."/>
            <person name="Gujja S."/>
            <person name="Hansen M."/>
            <person name="Howarth C."/>
            <person name="Imamovic A."/>
            <person name="Ireland A."/>
            <person name="Larimer J."/>
            <person name="McCowan C."/>
            <person name="Murphy C."/>
            <person name="Pearson M."/>
            <person name="Poon T.W."/>
            <person name="Priest M."/>
            <person name="Roberts A."/>
            <person name="Saif S."/>
            <person name="Shea T."/>
            <person name="Sisk P."/>
            <person name="Sykes S."/>
            <person name="Wortman J."/>
            <person name="Nusbaum C."/>
            <person name="Birren B."/>
        </authorList>
    </citation>
    <scope>NUCLEOTIDE SEQUENCE [LARGE SCALE GENOMIC DNA]</scope>
    <source>
        <strain evidence="7 8">ATCC 51266</strain>
    </source>
</reference>
<dbReference type="AlphaFoldDB" id="S0K2C4"/>
<feature type="binding site" evidence="6">
    <location>
        <position position="243"/>
    </location>
    <ligand>
        <name>substrate</name>
    </ligand>
</feature>
<dbReference type="HOGENOM" id="CLU_027932_1_1_9"/>
<comment type="catalytic activity">
    <reaction evidence="5 6">
        <text>L-glutamine + H2O = L-glutamate + NH4(+)</text>
        <dbReference type="Rhea" id="RHEA:15889"/>
        <dbReference type="ChEBI" id="CHEBI:15377"/>
        <dbReference type="ChEBI" id="CHEBI:28938"/>
        <dbReference type="ChEBI" id="CHEBI:29985"/>
        <dbReference type="ChEBI" id="CHEBI:58359"/>
        <dbReference type="EC" id="3.5.1.2"/>
    </reaction>
</comment>
<feature type="binding site" evidence="6">
    <location>
        <position position="191"/>
    </location>
    <ligand>
        <name>substrate</name>
    </ligand>
</feature>
<dbReference type="Proteomes" id="UP000014127">
    <property type="component" value="Unassembled WGS sequence"/>
</dbReference>
<dbReference type="PANTHER" id="PTHR12544:SF29">
    <property type="entry name" value="GLUTAMINASE"/>
    <property type="match status" value="1"/>
</dbReference>